<proteinExistence type="predicted"/>
<accession>A0A1G2N0X3</accession>
<sequence length="274" mass="29347">MRQFTSEEIKAQFDKLPVNVQQAVTSPEIHEKIEIVGKKYGLMIDQLGELVDEIGLVLLGLHKSSDFVDQISKRLNISGKAALTISQEVNHEVFDSIKEYLRETEDGIQTTVPESRPEENQISTLSSLERLGGFSVEKEVPETENNRVTAADRGEILAGLENPPASVPTQAGIPPARVTPSRANPPANLPTDGRSAQMPEAVVAPQVPKIAVAKTTSGGTPENHTEPLVDYLLGNASGQSAQKVTVQAPKVAGGTSGTPTPKAMGNDPYREAIK</sequence>
<dbReference type="STRING" id="1802315.A3F51_03370"/>
<feature type="region of interest" description="Disordered" evidence="1">
    <location>
        <begin position="250"/>
        <end position="274"/>
    </location>
</feature>
<protein>
    <submittedName>
        <fullName evidence="2">Uncharacterized protein</fullName>
    </submittedName>
</protein>
<gene>
    <name evidence="2" type="ORF">A3F51_03370</name>
</gene>
<evidence type="ECO:0000313" key="3">
    <source>
        <dbReference type="Proteomes" id="UP000178089"/>
    </source>
</evidence>
<dbReference type="Proteomes" id="UP000178089">
    <property type="component" value="Unassembled WGS sequence"/>
</dbReference>
<organism evidence="2 3">
    <name type="scientific">Candidatus Taylorbacteria bacterium RIFCSPHIGHO2_12_FULL_45_16</name>
    <dbReference type="NCBI Taxonomy" id="1802315"/>
    <lineage>
        <taxon>Bacteria</taxon>
        <taxon>Candidatus Tayloriibacteriota</taxon>
    </lineage>
</organism>
<evidence type="ECO:0000256" key="1">
    <source>
        <dbReference type="SAM" id="MobiDB-lite"/>
    </source>
</evidence>
<dbReference type="EMBL" id="MHRT01000001">
    <property type="protein sequence ID" value="OHA29738.1"/>
    <property type="molecule type" value="Genomic_DNA"/>
</dbReference>
<name>A0A1G2N0X3_9BACT</name>
<comment type="caution">
    <text evidence="2">The sequence shown here is derived from an EMBL/GenBank/DDBJ whole genome shotgun (WGS) entry which is preliminary data.</text>
</comment>
<feature type="region of interest" description="Disordered" evidence="1">
    <location>
        <begin position="161"/>
        <end position="194"/>
    </location>
</feature>
<dbReference type="AlphaFoldDB" id="A0A1G2N0X3"/>
<evidence type="ECO:0000313" key="2">
    <source>
        <dbReference type="EMBL" id="OHA29738.1"/>
    </source>
</evidence>
<reference evidence="2 3" key="1">
    <citation type="journal article" date="2016" name="Nat. Commun.">
        <title>Thousands of microbial genomes shed light on interconnected biogeochemical processes in an aquifer system.</title>
        <authorList>
            <person name="Anantharaman K."/>
            <person name="Brown C.T."/>
            <person name="Hug L.A."/>
            <person name="Sharon I."/>
            <person name="Castelle C.J."/>
            <person name="Probst A.J."/>
            <person name="Thomas B.C."/>
            <person name="Singh A."/>
            <person name="Wilkins M.J."/>
            <person name="Karaoz U."/>
            <person name="Brodie E.L."/>
            <person name="Williams K.H."/>
            <person name="Hubbard S.S."/>
            <person name="Banfield J.F."/>
        </authorList>
    </citation>
    <scope>NUCLEOTIDE SEQUENCE [LARGE SCALE GENOMIC DNA]</scope>
</reference>